<proteinExistence type="predicted"/>
<evidence type="ECO:0000313" key="2">
    <source>
        <dbReference type="Proteomes" id="UP001165460"/>
    </source>
</evidence>
<dbReference type="Gene3D" id="2.60.120.10">
    <property type="entry name" value="Jelly Rolls"/>
    <property type="match status" value="1"/>
</dbReference>
<dbReference type="SUPFAM" id="SSF51206">
    <property type="entry name" value="cAMP-binding domain-like"/>
    <property type="match status" value="1"/>
</dbReference>
<dbReference type="InterPro" id="IPR018490">
    <property type="entry name" value="cNMP-bd_dom_sf"/>
</dbReference>
<evidence type="ECO:0000313" key="1">
    <source>
        <dbReference type="EMBL" id="MCJ0741853.1"/>
    </source>
</evidence>
<gene>
    <name evidence="1" type="ORF">MMF97_03945</name>
</gene>
<sequence length="181" mass="21367">MMSLHLSALKLFLLQQGALHPQAWLAISQCAKVVSVKPNEGIKLEMGSLYYVAQGLLKEYDTLQRSQPRIVNFISYNTCFYIDIFNQNHYFKAIQPSLILVFEMTQLKEIYKFHKELKVTYDHLKYQYIQQLNLRTLIIELPVPQRLQQFKHHFASSINYLKKKDVAAYLNVSYNYLIANW</sequence>
<organism evidence="1 2">
    <name type="scientific">Pedobacter montanisoli</name>
    <dbReference type="NCBI Taxonomy" id="2923277"/>
    <lineage>
        <taxon>Bacteria</taxon>
        <taxon>Pseudomonadati</taxon>
        <taxon>Bacteroidota</taxon>
        <taxon>Sphingobacteriia</taxon>
        <taxon>Sphingobacteriales</taxon>
        <taxon>Sphingobacteriaceae</taxon>
        <taxon>Pedobacter</taxon>
    </lineage>
</organism>
<dbReference type="RefSeq" id="WP_243359388.1">
    <property type="nucleotide sequence ID" value="NZ_JALGBH010000001.1"/>
</dbReference>
<keyword evidence="2" id="KW-1185">Reference proteome</keyword>
<dbReference type="EMBL" id="JALGBH010000001">
    <property type="protein sequence ID" value="MCJ0741853.1"/>
    <property type="molecule type" value="Genomic_DNA"/>
</dbReference>
<dbReference type="Proteomes" id="UP001165460">
    <property type="component" value="Unassembled WGS sequence"/>
</dbReference>
<name>A0ABS9ZU63_9SPHI</name>
<protein>
    <recommendedName>
        <fullName evidence="3">Crp/Fnr family transcriptional regulator</fullName>
    </recommendedName>
</protein>
<reference evidence="1" key="1">
    <citation type="submission" date="2022-03" db="EMBL/GenBank/DDBJ databases">
        <authorList>
            <person name="Woo C.Y."/>
        </authorList>
    </citation>
    <scope>NUCLEOTIDE SEQUENCE</scope>
    <source>
        <strain evidence="1">CYS-01</strain>
    </source>
</reference>
<accession>A0ABS9ZU63</accession>
<dbReference type="InterPro" id="IPR014710">
    <property type="entry name" value="RmlC-like_jellyroll"/>
</dbReference>
<comment type="caution">
    <text evidence="1">The sequence shown here is derived from an EMBL/GenBank/DDBJ whole genome shotgun (WGS) entry which is preliminary data.</text>
</comment>
<evidence type="ECO:0008006" key="3">
    <source>
        <dbReference type="Google" id="ProtNLM"/>
    </source>
</evidence>